<accession>A0A3B6VNA4</accession>
<feature type="domain" description="DUF4261" evidence="1">
    <location>
        <begin position="198"/>
        <end position="274"/>
    </location>
</feature>
<proteinExistence type="predicted"/>
<name>A0A3B6VNA4_BRAPL</name>
<reference evidence="2 3" key="1">
    <citation type="journal article" date="2013" name="Genome Announc.">
        <title>Complete Genome Sequence of the Porcine Strain Brachyspira pilosicoli P43/6/78(T.).</title>
        <authorList>
            <person name="Lin C."/>
            <person name="den Bakker H.C."/>
            <person name="Suzuki H."/>
            <person name="Lefebure T."/>
            <person name="Ponnala L."/>
            <person name="Sun Q."/>
            <person name="Stanhope M.J."/>
            <person name="Wiedmann M."/>
            <person name="Duhamel G.E."/>
        </authorList>
    </citation>
    <scope>NUCLEOTIDE SEQUENCE [LARGE SCALE GENOMIC DNA]</scope>
    <source>
        <strain evidence="2 3">P43/6/78</strain>
    </source>
</reference>
<evidence type="ECO:0000259" key="1">
    <source>
        <dbReference type="Pfam" id="PF14080"/>
    </source>
</evidence>
<evidence type="ECO:0000313" key="2">
    <source>
        <dbReference type="EMBL" id="AGA67333.1"/>
    </source>
</evidence>
<evidence type="ECO:0000313" key="3">
    <source>
        <dbReference type="Proteomes" id="UP000010793"/>
    </source>
</evidence>
<dbReference type="KEGG" id="bpip:BPP43_10845"/>
<organism evidence="2 3">
    <name type="scientific">Brachyspira pilosicoli P43/6/78</name>
    <dbReference type="NCBI Taxonomy" id="1042417"/>
    <lineage>
        <taxon>Bacteria</taxon>
        <taxon>Pseudomonadati</taxon>
        <taxon>Spirochaetota</taxon>
        <taxon>Spirochaetia</taxon>
        <taxon>Brachyspirales</taxon>
        <taxon>Brachyspiraceae</taxon>
        <taxon>Brachyspira</taxon>
    </lineage>
</organism>
<dbReference type="RefSeq" id="WP_015274884.1">
    <property type="nucleotide sequence ID" value="NC_019908.1"/>
</dbReference>
<dbReference type="Proteomes" id="UP000010793">
    <property type="component" value="Chromosome"/>
</dbReference>
<dbReference type="InterPro" id="IPR025357">
    <property type="entry name" value="DUF4261"/>
</dbReference>
<protein>
    <recommendedName>
        <fullName evidence="1">DUF4261 domain-containing protein</fullName>
    </recommendedName>
</protein>
<keyword evidence="3" id="KW-1185">Reference proteome</keyword>
<dbReference type="AlphaFoldDB" id="A0A3B6VNA4"/>
<sequence>MDNKKLESTEEALFSHVYFYKILFKEKPQLPNIELIKQKLRALYNNIETISEDKNLYSIMINDLKVKFQDDKELGVQVFMYEPIEFDYNGISDEVYNQAWDIKDTKELLKECKYQVMLSDFLAGGLDYKDRTTLLNNWLNIALNIFPDAIAVYNEQSGKILLREQLLKNQYPKNLRFLYSGLNIRFFKVQNTNDMIVDTFGLYSIGLSDIQYHFHDLNPNNIIQHAMNIAAYIFENGNIIKSNDEIESIFNGVKWLCRYEKSLTKPYREVLDINTLEYASGKRN</sequence>
<dbReference type="Pfam" id="PF14080">
    <property type="entry name" value="DUF4261"/>
    <property type="match status" value="1"/>
</dbReference>
<gene>
    <name evidence="2" type="ORF">BPP43_10845</name>
</gene>
<dbReference type="EMBL" id="CP002873">
    <property type="protein sequence ID" value="AGA67333.1"/>
    <property type="molecule type" value="Genomic_DNA"/>
</dbReference>